<proteinExistence type="predicted"/>
<feature type="region of interest" description="Disordered" evidence="2">
    <location>
        <begin position="378"/>
        <end position="397"/>
    </location>
</feature>
<evidence type="ECO:0000256" key="1">
    <source>
        <dbReference type="SAM" id="Coils"/>
    </source>
</evidence>
<gene>
    <name evidence="3" type="ORF">NEMVEDRAFT_v1g218084</name>
</gene>
<organism evidence="3 4">
    <name type="scientific">Nematostella vectensis</name>
    <name type="common">Starlet sea anemone</name>
    <dbReference type="NCBI Taxonomy" id="45351"/>
    <lineage>
        <taxon>Eukaryota</taxon>
        <taxon>Metazoa</taxon>
        <taxon>Cnidaria</taxon>
        <taxon>Anthozoa</taxon>
        <taxon>Hexacorallia</taxon>
        <taxon>Actiniaria</taxon>
        <taxon>Edwardsiidae</taxon>
        <taxon>Nematostella</taxon>
    </lineage>
</organism>
<protein>
    <submittedName>
        <fullName evidence="3">Uncharacterized protein</fullName>
    </submittedName>
</protein>
<feature type="coiled-coil region" evidence="1">
    <location>
        <begin position="136"/>
        <end position="183"/>
    </location>
</feature>
<dbReference type="HOGENOM" id="CLU_695036_0_0_1"/>
<feature type="region of interest" description="Disordered" evidence="2">
    <location>
        <begin position="107"/>
        <end position="131"/>
    </location>
</feature>
<feature type="region of interest" description="Disordered" evidence="2">
    <location>
        <begin position="240"/>
        <end position="262"/>
    </location>
</feature>
<evidence type="ECO:0000256" key="2">
    <source>
        <dbReference type="SAM" id="MobiDB-lite"/>
    </source>
</evidence>
<reference evidence="3 4" key="1">
    <citation type="journal article" date="2007" name="Science">
        <title>Sea anemone genome reveals ancestral eumetazoan gene repertoire and genomic organization.</title>
        <authorList>
            <person name="Putnam N.H."/>
            <person name="Srivastava M."/>
            <person name="Hellsten U."/>
            <person name="Dirks B."/>
            <person name="Chapman J."/>
            <person name="Salamov A."/>
            <person name="Terry A."/>
            <person name="Shapiro H."/>
            <person name="Lindquist E."/>
            <person name="Kapitonov V.V."/>
            <person name="Jurka J."/>
            <person name="Genikhovich G."/>
            <person name="Grigoriev I.V."/>
            <person name="Lucas S.M."/>
            <person name="Steele R.E."/>
            <person name="Finnerty J.R."/>
            <person name="Technau U."/>
            <person name="Martindale M.Q."/>
            <person name="Rokhsar D.S."/>
        </authorList>
    </citation>
    <scope>NUCLEOTIDE SEQUENCE [LARGE SCALE GENOMIC DNA]</scope>
    <source>
        <strain evidence="4">CH2 X CH6</strain>
    </source>
</reference>
<feature type="compositionally biased region" description="Basic and acidic residues" evidence="2">
    <location>
        <begin position="1"/>
        <end position="19"/>
    </location>
</feature>
<dbReference type="AlphaFoldDB" id="A7SVG1"/>
<accession>A7SVG1</accession>
<dbReference type="Proteomes" id="UP000001593">
    <property type="component" value="Unassembled WGS sequence"/>
</dbReference>
<evidence type="ECO:0000313" key="4">
    <source>
        <dbReference type="Proteomes" id="UP000001593"/>
    </source>
</evidence>
<dbReference type="EMBL" id="DS469834">
    <property type="protein sequence ID" value="EDO32303.1"/>
    <property type="molecule type" value="Genomic_DNA"/>
</dbReference>
<dbReference type="PANTHER" id="PTHR46903">
    <property type="entry name" value="C2H2-TYPE DOMAIN-CONTAINING PROTEIN"/>
    <property type="match status" value="1"/>
</dbReference>
<dbReference type="PANTHER" id="PTHR46903:SF2">
    <property type="entry name" value="ASPARTIC PUTATIVE DOMAIN-CONTAINING PROTEIN-RELATED"/>
    <property type="match status" value="1"/>
</dbReference>
<dbReference type="InParanoid" id="A7SVG1"/>
<dbReference type="OMA" id="NANEEDW"/>
<feature type="region of interest" description="Disordered" evidence="2">
    <location>
        <begin position="1"/>
        <end position="24"/>
    </location>
</feature>
<keyword evidence="4" id="KW-1185">Reference proteome</keyword>
<evidence type="ECO:0000313" key="3">
    <source>
        <dbReference type="EMBL" id="EDO32303.1"/>
    </source>
</evidence>
<sequence length="397" mass="44508">MSHSEAPEHSEEIEADGTRRTKKTHSGLCYSVELKRNEIGKSLKRLLKLVEKAENANEEDWGKMDIGAFLGELTTAHDEFTGLFGRLGGLYEQDKFGEFGEESKMVPERAYSNESRHSRTSRHSSVKSTASRARVKALAEAKAAREEAHYERLIAKKYLERNEREAEEEINRAKERARHETEIAILEADKKAAIASAKLKAIKQALCEEEYGVKFNLPECPKSGGRTQDWVSKITPVDQGSLQRATEPGNVPKETVSQHRTQTASHAAVKQEFGDNPKRSADNPFVKSETATMTPTINTHLATSGNDLLNYSANLNQQILAGLARQNLPKCQPDKFSGDATLFHPWKSAFLAMLEDASVSATQQINYMRSFTSGEPQRLVDSYRKRQHRDPSTLLNY</sequence>
<name>A7SVG1_NEMVE</name>
<keyword evidence="1" id="KW-0175">Coiled coil</keyword>